<dbReference type="EMBL" id="JAWDGP010006886">
    <property type="protein sequence ID" value="KAK3733681.1"/>
    <property type="molecule type" value="Genomic_DNA"/>
</dbReference>
<accession>A0AAE1CT39</accession>
<dbReference type="AlphaFoldDB" id="A0AAE1CT39"/>
<protein>
    <submittedName>
        <fullName evidence="1">Uncharacterized protein</fullName>
    </submittedName>
</protein>
<keyword evidence="2" id="KW-1185">Reference proteome</keyword>
<proteinExistence type="predicted"/>
<reference evidence="1" key="1">
    <citation type="journal article" date="2023" name="G3 (Bethesda)">
        <title>A reference genome for the long-term kleptoplast-retaining sea slug Elysia crispata morphotype clarki.</title>
        <authorList>
            <person name="Eastman K.E."/>
            <person name="Pendleton A.L."/>
            <person name="Shaikh M.A."/>
            <person name="Suttiyut T."/>
            <person name="Ogas R."/>
            <person name="Tomko P."/>
            <person name="Gavelis G."/>
            <person name="Widhalm J.R."/>
            <person name="Wisecaver J.H."/>
        </authorList>
    </citation>
    <scope>NUCLEOTIDE SEQUENCE</scope>
    <source>
        <strain evidence="1">ECLA1</strain>
    </source>
</reference>
<dbReference type="Proteomes" id="UP001283361">
    <property type="component" value="Unassembled WGS sequence"/>
</dbReference>
<evidence type="ECO:0000313" key="2">
    <source>
        <dbReference type="Proteomes" id="UP001283361"/>
    </source>
</evidence>
<comment type="caution">
    <text evidence="1">The sequence shown here is derived from an EMBL/GenBank/DDBJ whole genome shotgun (WGS) entry which is preliminary data.</text>
</comment>
<name>A0AAE1CT39_9GAST</name>
<evidence type="ECO:0000313" key="1">
    <source>
        <dbReference type="EMBL" id="KAK3733681.1"/>
    </source>
</evidence>
<sequence length="86" mass="8880">MSGTLSSLSAAGGSADDNIAYALASSFYHKAWFKSYRAKARADSQVVALVLSGVCGSIIAASSGVREGSILTENWAGYTSHQMTDG</sequence>
<gene>
    <name evidence="1" type="ORF">RRG08_004014</name>
</gene>
<organism evidence="1 2">
    <name type="scientific">Elysia crispata</name>
    <name type="common">lettuce slug</name>
    <dbReference type="NCBI Taxonomy" id="231223"/>
    <lineage>
        <taxon>Eukaryota</taxon>
        <taxon>Metazoa</taxon>
        <taxon>Spiralia</taxon>
        <taxon>Lophotrochozoa</taxon>
        <taxon>Mollusca</taxon>
        <taxon>Gastropoda</taxon>
        <taxon>Heterobranchia</taxon>
        <taxon>Euthyneura</taxon>
        <taxon>Panpulmonata</taxon>
        <taxon>Sacoglossa</taxon>
        <taxon>Placobranchoidea</taxon>
        <taxon>Plakobranchidae</taxon>
        <taxon>Elysia</taxon>
    </lineage>
</organism>